<gene>
    <name evidence="2" type="ORF">Asppvi_003683</name>
</gene>
<sequence>MSIKFGTIHGNASAAFVNENKVLESHLNYVVSVKVNNDAPAEPVDIKFIPIEGIEPEDFTGIYGDSFISGFLEGGEFNAIISVNVDDKSRLKDIKQAIDFQLAVGPSPLSVGVQEGLNSKQSEILRGTEITISVNWVGGGEIKRPDVPWTLDSVVRIANAFPSLVACCSAKTSAVLTRYTALHSFQEWRYGKYIAQEENRKKEWEAHTLILNYAPCAFYTADLFDALMKYKKLWKRIDNSTPTFQVFILCGQTLTGPIVMSDTSKWKAREPQKQLPTESSPGSTSGGALIQPAQNGPFTSPLSAPDAKKQSAKPKDKTLESPAPTDDPYTFHPQDSNIAEDWNLALNNARRDPIPLDPVALNEARLLCREAMTLITEEATHLVDHPDQAYAQYNPETGETKMKRPVYAYPEVLEARLPRYIGNDAVEESRHDEAAVKLQTYNREGNLWGREVGDELSPYRKYKSFVSLEFGNPAFGQGKELCCLSLHAARYHAKLLGDHFTRDSENAVGAIGFRFLGDTRNPRVEADKCSFHAGNPRFDDPSKFHILDLTTAHDSNQPPATASSTIPIDITRIDVFWVRGSGRIAGLEFFDNFSGMQSSRLEWKQWQHESKPQPQDMYVERQEPPKDGNWKFAGLYGYHCKDCLDRGSVLARIGGIWQRV</sequence>
<name>A0A9P3ESL0_9EURO</name>
<evidence type="ECO:0000256" key="1">
    <source>
        <dbReference type="SAM" id="MobiDB-lite"/>
    </source>
</evidence>
<dbReference type="EMBL" id="BHVY01000002">
    <property type="protein sequence ID" value="GIJ84832.1"/>
    <property type="molecule type" value="Genomic_DNA"/>
</dbReference>
<comment type="caution">
    <text evidence="2">The sequence shown here is derived from an EMBL/GenBank/DDBJ whole genome shotgun (WGS) entry which is preliminary data.</text>
</comment>
<organism evidence="2 3">
    <name type="scientific">Aspergillus pseudoviridinutans</name>
    <dbReference type="NCBI Taxonomy" id="1517512"/>
    <lineage>
        <taxon>Eukaryota</taxon>
        <taxon>Fungi</taxon>
        <taxon>Dikarya</taxon>
        <taxon>Ascomycota</taxon>
        <taxon>Pezizomycotina</taxon>
        <taxon>Eurotiomycetes</taxon>
        <taxon>Eurotiomycetidae</taxon>
        <taxon>Eurotiales</taxon>
        <taxon>Aspergillaceae</taxon>
        <taxon>Aspergillus</taxon>
        <taxon>Aspergillus subgen. Fumigati</taxon>
    </lineage>
</organism>
<feature type="region of interest" description="Disordered" evidence="1">
    <location>
        <begin position="262"/>
        <end position="335"/>
    </location>
</feature>
<feature type="compositionally biased region" description="Polar residues" evidence="1">
    <location>
        <begin position="292"/>
        <end position="302"/>
    </location>
</feature>
<feature type="compositionally biased region" description="Low complexity" evidence="1">
    <location>
        <begin position="276"/>
        <end position="287"/>
    </location>
</feature>
<dbReference type="GeneID" id="67002295"/>
<dbReference type="Proteomes" id="UP001043456">
    <property type="component" value="Unassembled WGS sequence"/>
</dbReference>
<dbReference type="OrthoDB" id="3231004at2759"/>
<feature type="compositionally biased region" description="Basic and acidic residues" evidence="1">
    <location>
        <begin position="306"/>
        <end position="319"/>
    </location>
</feature>
<evidence type="ECO:0000313" key="3">
    <source>
        <dbReference type="Proteomes" id="UP001043456"/>
    </source>
</evidence>
<keyword evidence="3" id="KW-1185">Reference proteome</keyword>
<dbReference type="RefSeq" id="XP_043155579.1">
    <property type="nucleotide sequence ID" value="XM_043299644.1"/>
</dbReference>
<proteinExistence type="predicted"/>
<protein>
    <submittedName>
        <fullName evidence="2">Uncharacterized protein</fullName>
    </submittedName>
</protein>
<dbReference type="AlphaFoldDB" id="A0A9P3ESL0"/>
<accession>A0A9P3ESL0</accession>
<reference evidence="2 3" key="1">
    <citation type="submission" date="2018-10" db="EMBL/GenBank/DDBJ databases">
        <title>Pan-genome distribution and transcriptional activeness of fungal secondary metabolism genes in Aspergillus section Fumigati.</title>
        <authorList>
            <person name="Takahashi H."/>
            <person name="Umemura M."/>
            <person name="Ninomiya A."/>
            <person name="Kusuya Y."/>
            <person name="Urayama S."/>
            <person name="Shimizu M."/>
            <person name="Watanabe A."/>
            <person name="Kamei K."/>
            <person name="Yaguchi T."/>
            <person name="Hagiwara D."/>
        </authorList>
    </citation>
    <scope>NUCLEOTIDE SEQUENCE [LARGE SCALE GENOMIC DNA]</scope>
    <source>
        <strain evidence="2 3">IFM 55266</strain>
    </source>
</reference>
<evidence type="ECO:0000313" key="2">
    <source>
        <dbReference type="EMBL" id="GIJ84832.1"/>
    </source>
</evidence>